<dbReference type="Proteomes" id="UP000488299">
    <property type="component" value="Unassembled WGS sequence"/>
</dbReference>
<organism evidence="1 2">
    <name type="scientific">Rudanella paleaurantiibacter</name>
    <dbReference type="NCBI Taxonomy" id="2614655"/>
    <lineage>
        <taxon>Bacteria</taxon>
        <taxon>Pseudomonadati</taxon>
        <taxon>Bacteroidota</taxon>
        <taxon>Cytophagia</taxon>
        <taxon>Cytophagales</taxon>
        <taxon>Cytophagaceae</taxon>
        <taxon>Rudanella</taxon>
    </lineage>
</organism>
<reference evidence="1 2" key="1">
    <citation type="submission" date="2019-10" db="EMBL/GenBank/DDBJ databases">
        <title>Rudanella paleaurantiibacter sp. nov., isolated from sludge.</title>
        <authorList>
            <person name="Xu S.Q."/>
        </authorList>
    </citation>
    <scope>NUCLEOTIDE SEQUENCE [LARGE SCALE GENOMIC DNA]</scope>
    <source>
        <strain evidence="1 2">HX-22-17</strain>
    </source>
</reference>
<dbReference type="EMBL" id="WELI01000003">
    <property type="protein sequence ID" value="KAB7731090.1"/>
    <property type="molecule type" value="Genomic_DNA"/>
</dbReference>
<evidence type="ECO:0000313" key="1">
    <source>
        <dbReference type="EMBL" id="KAB7731090.1"/>
    </source>
</evidence>
<dbReference type="RefSeq" id="WP_152124076.1">
    <property type="nucleotide sequence ID" value="NZ_WELI01000003.1"/>
</dbReference>
<name>A0A7J5U067_9BACT</name>
<sequence>MQPKAKRTPKTYRLTDETLSRINELTDLLGVDATAIIERSVEHYHPTGKAAGIEQMKAKLKKHADL</sequence>
<protein>
    <recommendedName>
        <fullName evidence="3">CopG family transcriptional regulator</fullName>
    </recommendedName>
</protein>
<gene>
    <name evidence="1" type="ORF">F5984_09760</name>
</gene>
<evidence type="ECO:0008006" key="3">
    <source>
        <dbReference type="Google" id="ProtNLM"/>
    </source>
</evidence>
<keyword evidence="2" id="KW-1185">Reference proteome</keyword>
<proteinExistence type="predicted"/>
<evidence type="ECO:0000313" key="2">
    <source>
        <dbReference type="Proteomes" id="UP000488299"/>
    </source>
</evidence>
<accession>A0A7J5U067</accession>
<dbReference type="AlphaFoldDB" id="A0A7J5U067"/>
<comment type="caution">
    <text evidence="1">The sequence shown here is derived from an EMBL/GenBank/DDBJ whole genome shotgun (WGS) entry which is preliminary data.</text>
</comment>